<dbReference type="PANTHER" id="PTHR30576:SF10">
    <property type="entry name" value="SLL5057 PROTEIN"/>
    <property type="match status" value="1"/>
</dbReference>
<dbReference type="RefSeq" id="WP_398284139.1">
    <property type="nucleotide sequence ID" value="NZ_JBITLV010000008.1"/>
</dbReference>
<evidence type="ECO:0000313" key="9">
    <source>
        <dbReference type="EMBL" id="MFI7589535.1"/>
    </source>
</evidence>
<keyword evidence="4 7" id="KW-0812">Transmembrane</keyword>
<name>A0ABW8AT30_9ACTN</name>
<evidence type="ECO:0000256" key="2">
    <source>
        <dbReference type="ARBA" id="ARBA00006464"/>
    </source>
</evidence>
<dbReference type="Pfam" id="PF13727">
    <property type="entry name" value="CoA_binding_3"/>
    <property type="match status" value="1"/>
</dbReference>
<feature type="transmembrane region" description="Helical" evidence="7">
    <location>
        <begin position="308"/>
        <end position="328"/>
    </location>
</feature>
<feature type="transmembrane region" description="Helical" evidence="7">
    <location>
        <begin position="42"/>
        <end position="63"/>
    </location>
</feature>
<gene>
    <name evidence="9" type="ORF">ACIB24_20915</name>
</gene>
<dbReference type="NCBIfam" id="TIGR03025">
    <property type="entry name" value="EPS_sugtrans"/>
    <property type="match status" value="1"/>
</dbReference>
<feature type="transmembrane region" description="Helical" evidence="7">
    <location>
        <begin position="107"/>
        <end position="126"/>
    </location>
</feature>
<evidence type="ECO:0000313" key="10">
    <source>
        <dbReference type="Proteomes" id="UP001612915"/>
    </source>
</evidence>
<feature type="transmembrane region" description="Helical" evidence="7">
    <location>
        <begin position="132"/>
        <end position="152"/>
    </location>
</feature>
<sequence>MTQISSQHVPIDRLMTSAAQTAGLPIRRDGQAASMLRRYRNLVITGDVLVSASAVAAAVWLRFDTETPWFYAITPVVAPLLWLAFLAVNRTYETRFLASGSEETDRVVRAGLALFTLVAVGSYTLAGNVSRAIVLFSAPAIVVGSLTLRWYLRQRVHNARRSGRGVHRTVIVGRHDAARHLISMLQRASYRGLAPVAACVPDLQGLRPGDIDGIKVMGGPEDVLDVVDRVGAHTVAIVSHPDLAGHELRRLSWALEERQVDLLVSPGIMEVAGPRLSIRPVAGLSLLHLEKPRAHGGKLLLKAVVDRLFGTFLLLLFAPVLFAVALAIKLDSRGPVFFRQTRVGVDGREFAIVKFRSMVVDAEARLAALASSSEGNGMLFKMREDPRVTRVGRFIRRYSLDELPQLINVARGEMSLVGPRPPLPSEVATYDGDATRRLRVRPGMTGLWQVSGRSDLSWEESLRLDLRYVDNWSIGMDLSILWKTIRAVLGSDGAY</sequence>
<dbReference type="PANTHER" id="PTHR30576">
    <property type="entry name" value="COLANIC BIOSYNTHESIS UDP-GLUCOSE LIPID CARRIER TRANSFERASE"/>
    <property type="match status" value="1"/>
</dbReference>
<reference evidence="9 10" key="1">
    <citation type="submission" date="2024-10" db="EMBL/GenBank/DDBJ databases">
        <title>The Natural Products Discovery Center: Release of the First 8490 Sequenced Strains for Exploring Actinobacteria Biosynthetic Diversity.</title>
        <authorList>
            <person name="Kalkreuter E."/>
            <person name="Kautsar S.A."/>
            <person name="Yang D."/>
            <person name="Bader C.D."/>
            <person name="Teijaro C.N."/>
            <person name="Fluegel L."/>
            <person name="Davis C.M."/>
            <person name="Simpson J.R."/>
            <person name="Lauterbach L."/>
            <person name="Steele A.D."/>
            <person name="Gui C."/>
            <person name="Meng S."/>
            <person name="Li G."/>
            <person name="Viehrig K."/>
            <person name="Ye F."/>
            <person name="Su P."/>
            <person name="Kiefer A.F."/>
            <person name="Nichols A."/>
            <person name="Cepeda A.J."/>
            <person name="Yan W."/>
            <person name="Fan B."/>
            <person name="Jiang Y."/>
            <person name="Adhikari A."/>
            <person name="Zheng C.-J."/>
            <person name="Schuster L."/>
            <person name="Cowan T.M."/>
            <person name="Smanski M.J."/>
            <person name="Chevrette M.G."/>
            <person name="De Carvalho L.P.S."/>
            <person name="Shen B."/>
        </authorList>
    </citation>
    <scope>NUCLEOTIDE SEQUENCE [LARGE SCALE GENOMIC DNA]</scope>
    <source>
        <strain evidence="9 10">NPDC049639</strain>
    </source>
</reference>
<keyword evidence="6 7" id="KW-0472">Membrane</keyword>
<dbReference type="Pfam" id="PF02397">
    <property type="entry name" value="Bac_transf"/>
    <property type="match status" value="1"/>
</dbReference>
<dbReference type="Gene3D" id="3.40.50.720">
    <property type="entry name" value="NAD(P)-binding Rossmann-like Domain"/>
    <property type="match status" value="1"/>
</dbReference>
<dbReference type="EMBL" id="JBITLV010000008">
    <property type="protein sequence ID" value="MFI7589535.1"/>
    <property type="molecule type" value="Genomic_DNA"/>
</dbReference>
<dbReference type="InterPro" id="IPR017475">
    <property type="entry name" value="EPS_sugar_tfrase"/>
</dbReference>
<accession>A0ABW8AT30</accession>
<evidence type="ECO:0000256" key="1">
    <source>
        <dbReference type="ARBA" id="ARBA00004141"/>
    </source>
</evidence>
<evidence type="ECO:0000259" key="8">
    <source>
        <dbReference type="Pfam" id="PF02397"/>
    </source>
</evidence>
<evidence type="ECO:0000256" key="6">
    <source>
        <dbReference type="ARBA" id="ARBA00023136"/>
    </source>
</evidence>
<comment type="subcellular location">
    <subcellularLocation>
        <location evidence="1">Membrane</location>
        <topology evidence="1">Multi-pass membrane protein</topology>
    </subcellularLocation>
</comment>
<keyword evidence="3 9" id="KW-0808">Transferase</keyword>
<keyword evidence="5 7" id="KW-1133">Transmembrane helix</keyword>
<dbReference type="InterPro" id="IPR003362">
    <property type="entry name" value="Bact_transf"/>
</dbReference>
<feature type="transmembrane region" description="Helical" evidence="7">
    <location>
        <begin position="69"/>
        <end position="87"/>
    </location>
</feature>
<evidence type="ECO:0000256" key="5">
    <source>
        <dbReference type="ARBA" id="ARBA00022989"/>
    </source>
</evidence>
<protein>
    <submittedName>
        <fullName evidence="9">Sugar transferase</fullName>
        <ecNumber evidence="9">2.7.8.-</ecNumber>
    </submittedName>
</protein>
<evidence type="ECO:0000256" key="4">
    <source>
        <dbReference type="ARBA" id="ARBA00022692"/>
    </source>
</evidence>
<dbReference type="GO" id="GO:0016740">
    <property type="term" value="F:transferase activity"/>
    <property type="evidence" value="ECO:0007669"/>
    <property type="project" value="UniProtKB-KW"/>
</dbReference>
<dbReference type="Proteomes" id="UP001612915">
    <property type="component" value="Unassembled WGS sequence"/>
</dbReference>
<comment type="similarity">
    <text evidence="2">Belongs to the bacterial sugar transferase family.</text>
</comment>
<proteinExistence type="inferred from homology"/>
<feature type="domain" description="Bacterial sugar transferase" evidence="8">
    <location>
        <begin position="302"/>
        <end position="489"/>
    </location>
</feature>
<dbReference type="EC" id="2.7.8.-" evidence="9"/>
<organism evidence="9 10">
    <name type="scientific">Spongisporangium articulatum</name>
    <dbReference type="NCBI Taxonomy" id="3362603"/>
    <lineage>
        <taxon>Bacteria</taxon>
        <taxon>Bacillati</taxon>
        <taxon>Actinomycetota</taxon>
        <taxon>Actinomycetes</taxon>
        <taxon>Kineosporiales</taxon>
        <taxon>Kineosporiaceae</taxon>
        <taxon>Spongisporangium</taxon>
    </lineage>
</organism>
<evidence type="ECO:0000256" key="7">
    <source>
        <dbReference type="SAM" id="Phobius"/>
    </source>
</evidence>
<comment type="caution">
    <text evidence="9">The sequence shown here is derived from an EMBL/GenBank/DDBJ whole genome shotgun (WGS) entry which is preliminary data.</text>
</comment>
<evidence type="ECO:0000256" key="3">
    <source>
        <dbReference type="ARBA" id="ARBA00022679"/>
    </source>
</evidence>
<keyword evidence="10" id="KW-1185">Reference proteome</keyword>